<feature type="compositionally biased region" description="Polar residues" evidence="1">
    <location>
        <begin position="149"/>
        <end position="176"/>
    </location>
</feature>
<dbReference type="Pfam" id="PF00498">
    <property type="entry name" value="FHA"/>
    <property type="match status" value="1"/>
</dbReference>
<dbReference type="InterPro" id="IPR008984">
    <property type="entry name" value="SMAD_FHA_dom_sf"/>
</dbReference>
<dbReference type="RefSeq" id="WP_274145240.1">
    <property type="nucleotide sequence ID" value="NZ_JAJUBB010000026.1"/>
</dbReference>
<evidence type="ECO:0000313" key="4">
    <source>
        <dbReference type="Proteomes" id="UP001149821"/>
    </source>
</evidence>
<dbReference type="CDD" id="cd00060">
    <property type="entry name" value="FHA"/>
    <property type="match status" value="1"/>
</dbReference>
<evidence type="ECO:0000313" key="3">
    <source>
        <dbReference type="EMBL" id="MDD1783970.1"/>
    </source>
</evidence>
<dbReference type="SMART" id="SM00240">
    <property type="entry name" value="FHA"/>
    <property type="match status" value="1"/>
</dbReference>
<gene>
    <name evidence="3" type="ORF">LRP49_22580</name>
</gene>
<organism evidence="3 4">
    <name type="scientific">Enterovibrio qingdaonensis</name>
    <dbReference type="NCBI Taxonomy" id="2899818"/>
    <lineage>
        <taxon>Bacteria</taxon>
        <taxon>Pseudomonadati</taxon>
        <taxon>Pseudomonadota</taxon>
        <taxon>Gammaproteobacteria</taxon>
        <taxon>Vibrionales</taxon>
        <taxon>Vibrionaceae</taxon>
        <taxon>Enterovibrio</taxon>
    </lineage>
</organism>
<dbReference type="Proteomes" id="UP001149821">
    <property type="component" value="Unassembled WGS sequence"/>
</dbReference>
<dbReference type="EMBL" id="JAJUBB010000026">
    <property type="protein sequence ID" value="MDD1783970.1"/>
    <property type="molecule type" value="Genomic_DNA"/>
</dbReference>
<name>A0ABT5QSK7_9GAMM</name>
<dbReference type="SUPFAM" id="SSF49879">
    <property type="entry name" value="SMAD/FHA domain"/>
    <property type="match status" value="1"/>
</dbReference>
<protein>
    <submittedName>
        <fullName evidence="3">FHA domain-containing protein</fullName>
    </submittedName>
</protein>
<proteinExistence type="predicted"/>
<comment type="caution">
    <text evidence="3">The sequence shown here is derived from an EMBL/GenBank/DDBJ whole genome shotgun (WGS) entry which is preliminary data.</text>
</comment>
<reference evidence="3" key="1">
    <citation type="submission" date="2021-12" db="EMBL/GenBank/DDBJ databases">
        <title>Enterovibrio ZSDZ35 sp. nov. and Enterovibrio ZSDZ42 sp. nov., isolated from coastal seawater in Qingdao.</title>
        <authorList>
            <person name="Zhang P."/>
        </authorList>
    </citation>
    <scope>NUCLEOTIDE SEQUENCE</scope>
    <source>
        <strain evidence="3">ZSDZ35</strain>
    </source>
</reference>
<feature type="compositionally biased region" description="Polar residues" evidence="1">
    <location>
        <begin position="117"/>
        <end position="127"/>
    </location>
</feature>
<sequence length="344" mass="38331">MPLSIRIISSPAGETVSEWNKQFPEDGGEVGRAYGATLQLSDASREISGTHAMIKKSARGYQVIDNSTNGLFINGSPQPLGKGNQTTLNDGDVLNVGQYRLLVSCFVPEQATAVKQAQTAGAENTPFSDDPFASQEPRPSFQEPRPSFQEASRSSAAFNQNVQSNPFGRSQTQSSPPVRESLAPDFDFSSSGINANDPFQDTVPSPDKAAPQSELVDDFSDDPFVDGDSDTYFPSFTAEAEDVFEPVGNKHTSLAEFLTPREHEQQCVEKAMELALARLLEELAPDSLEHMFNDLVRPSFFGRKPKYWDMYKRYFQRQVTNRDWQIKFGAYFQESYRMLKMGEK</sequence>
<accession>A0ABT5QSK7</accession>
<feature type="domain" description="FHA" evidence="2">
    <location>
        <begin position="28"/>
        <end position="78"/>
    </location>
</feature>
<feature type="region of interest" description="Disordered" evidence="1">
    <location>
        <begin position="117"/>
        <end position="221"/>
    </location>
</feature>
<evidence type="ECO:0000256" key="1">
    <source>
        <dbReference type="SAM" id="MobiDB-lite"/>
    </source>
</evidence>
<dbReference type="PROSITE" id="PS50006">
    <property type="entry name" value="FHA_DOMAIN"/>
    <property type="match status" value="1"/>
</dbReference>
<dbReference type="Pfam" id="PF20232">
    <property type="entry name" value="T6SS_FHA_C"/>
    <property type="match status" value="1"/>
</dbReference>
<evidence type="ECO:0000259" key="2">
    <source>
        <dbReference type="PROSITE" id="PS50006"/>
    </source>
</evidence>
<dbReference type="Gene3D" id="2.60.200.20">
    <property type="match status" value="1"/>
</dbReference>
<feature type="compositionally biased region" description="Polar residues" evidence="1">
    <location>
        <begin position="188"/>
        <end position="203"/>
    </location>
</feature>
<keyword evidence="4" id="KW-1185">Reference proteome</keyword>
<dbReference type="InterPro" id="IPR000253">
    <property type="entry name" value="FHA_dom"/>
</dbReference>
<dbReference type="InterPro" id="IPR046883">
    <property type="entry name" value="T6SS_FHA_C"/>
</dbReference>